<evidence type="ECO:0000256" key="7">
    <source>
        <dbReference type="PROSITE-ProRule" id="PRU01240"/>
    </source>
</evidence>
<dbReference type="Pfam" id="PF00082">
    <property type="entry name" value="Peptidase_S8"/>
    <property type="match status" value="1"/>
</dbReference>
<dbReference type="GO" id="GO:0006508">
    <property type="term" value="P:proteolysis"/>
    <property type="evidence" value="ECO:0007669"/>
    <property type="project" value="UniProtKB-KW"/>
</dbReference>
<dbReference type="InterPro" id="IPR036852">
    <property type="entry name" value="Peptidase_S8/S53_dom_sf"/>
</dbReference>
<dbReference type="InterPro" id="IPR037045">
    <property type="entry name" value="S8pro/Inhibitor_I9_sf"/>
</dbReference>
<dbReference type="OrthoDB" id="10256524at2759"/>
<evidence type="ECO:0000259" key="9">
    <source>
        <dbReference type="Pfam" id="PF05922"/>
    </source>
</evidence>
<dbReference type="PRINTS" id="PR00723">
    <property type="entry name" value="SUBTILISIN"/>
</dbReference>
<evidence type="ECO:0000256" key="4">
    <source>
        <dbReference type="ARBA" id="ARBA00022801"/>
    </source>
</evidence>
<dbReference type="PROSITE" id="PS51892">
    <property type="entry name" value="SUBTILASE"/>
    <property type="match status" value="1"/>
</dbReference>
<dbReference type="Gene3D" id="2.60.40.2310">
    <property type="match status" value="1"/>
</dbReference>
<comment type="caution">
    <text evidence="11">The sequence shown here is derived from an EMBL/GenBank/DDBJ whole genome shotgun (WGS) entry which is preliminary data.</text>
</comment>
<dbReference type="CDD" id="cd02120">
    <property type="entry name" value="PA_subtilisin_like"/>
    <property type="match status" value="1"/>
</dbReference>
<dbReference type="InterPro" id="IPR041469">
    <property type="entry name" value="Subtilisin-like_FN3"/>
</dbReference>
<dbReference type="InterPro" id="IPR034197">
    <property type="entry name" value="Peptidases_S8_3"/>
</dbReference>
<keyword evidence="3" id="KW-0732">Signal</keyword>
<evidence type="ECO:0000313" key="11">
    <source>
        <dbReference type="EMBL" id="CAA0822427.1"/>
    </source>
</evidence>
<dbReference type="Pfam" id="PF05922">
    <property type="entry name" value="Inhibitor_I9"/>
    <property type="match status" value="1"/>
</dbReference>
<dbReference type="Gene3D" id="3.30.70.80">
    <property type="entry name" value="Peptidase S8 propeptide/proteinase inhibitor I9"/>
    <property type="match status" value="1"/>
</dbReference>
<sequence length="734" mass="79772">MGATHKQNGARRTDHAELLQTLRKRNNGCVIHIYHKSFLGFAALLSNEEAKSMEERRGVVSVFPDSGLQLHTTRSWDFLRNQDAFRIINKTTTATTISHSSYTSNFSSGDYDTVIGMLDTGIWPEAPSFRATPSMRTIPNRWKKKCLGGPNLTCNGKLVGVRYYENQYTPGDTTSGRDEWGHGTHTSSIAAGMPVGGASSYGLAEGTARGGSPNSRIAMYRVCGITNCSKSAMLKAIDDAIDDRVDVLSISLGGPDKSFLNNPIFLGAFHAALKGITIVCSAGNTGPDRMTVTNYAPWILTVGATNIDRDFKVDIVLDGKKVIKGGGINFSRLNNSYHLIDAVRAASNPRDKYNASHCFPGSLDYRKVNGKILLCENDDYDYEPTEKFESITKQGGVGMIVSDDFYFRLPTAYGTYPIAAVSKEDGARIRKYINSNREVVARILPTAMILNIKPAPVVAHYSGRGPPPGISNLIKPDVVAPGDFILAAYPPLDDYTKIRGRDPPGFALLSGTSMACPHVSGLAALIKSLHPTWSPSAIRSAIMTTAIQTNNLQGQIKTSEGITATPYDVGSGEISLTASLQPGLVYETENSDYFQFLCNMGHNTSTIQTMASNYIPHNFSCHCDSRPDLISDMNYPSIAVSGLKADGKSKTVKRTVTNVGEPYSTYTVSIEAPTSLEVQVVPSTLLFTKHINKLFFYVTFKINTSSAGEKDSFGSITWVSSKHKVWSPFAVSKA</sequence>
<keyword evidence="4 7" id="KW-0378">Hydrolase</keyword>
<dbReference type="CDD" id="cd04852">
    <property type="entry name" value="Peptidases_S8_3"/>
    <property type="match status" value="1"/>
</dbReference>
<dbReference type="Proteomes" id="UP001153555">
    <property type="component" value="Unassembled WGS sequence"/>
</dbReference>
<feature type="active site" description="Charge relay system" evidence="6 7">
    <location>
        <position position="119"/>
    </location>
</feature>
<dbReference type="PANTHER" id="PTHR10795">
    <property type="entry name" value="PROPROTEIN CONVERTASE SUBTILISIN/KEXIN"/>
    <property type="match status" value="1"/>
</dbReference>
<keyword evidence="12" id="KW-1185">Reference proteome</keyword>
<dbReference type="InterPro" id="IPR023828">
    <property type="entry name" value="Peptidase_S8_Ser-AS"/>
</dbReference>
<keyword evidence="5 7" id="KW-0720">Serine protease</keyword>
<evidence type="ECO:0000256" key="3">
    <source>
        <dbReference type="ARBA" id="ARBA00022729"/>
    </source>
</evidence>
<dbReference type="InterPro" id="IPR015500">
    <property type="entry name" value="Peptidase_S8_subtilisin-rel"/>
</dbReference>
<evidence type="ECO:0000256" key="6">
    <source>
        <dbReference type="PIRSR" id="PIRSR615500-1"/>
    </source>
</evidence>
<dbReference type="Gene3D" id="3.50.30.30">
    <property type="match status" value="1"/>
</dbReference>
<accession>A0A9N7N4J7</accession>
<organism evidence="11 12">
    <name type="scientific">Striga hermonthica</name>
    <name type="common">Purple witchweed</name>
    <name type="synonym">Buchnera hermonthica</name>
    <dbReference type="NCBI Taxonomy" id="68872"/>
    <lineage>
        <taxon>Eukaryota</taxon>
        <taxon>Viridiplantae</taxon>
        <taxon>Streptophyta</taxon>
        <taxon>Embryophyta</taxon>
        <taxon>Tracheophyta</taxon>
        <taxon>Spermatophyta</taxon>
        <taxon>Magnoliopsida</taxon>
        <taxon>eudicotyledons</taxon>
        <taxon>Gunneridae</taxon>
        <taxon>Pentapetalae</taxon>
        <taxon>asterids</taxon>
        <taxon>lamiids</taxon>
        <taxon>Lamiales</taxon>
        <taxon>Orobanchaceae</taxon>
        <taxon>Buchnereae</taxon>
        <taxon>Striga</taxon>
    </lineage>
</organism>
<gene>
    <name evidence="11" type="ORF">SHERM_19900</name>
</gene>
<dbReference type="Gene3D" id="3.40.50.200">
    <property type="entry name" value="Peptidase S8/S53 domain"/>
    <property type="match status" value="1"/>
</dbReference>
<evidence type="ECO:0000313" key="12">
    <source>
        <dbReference type="Proteomes" id="UP001153555"/>
    </source>
</evidence>
<dbReference type="Pfam" id="PF17766">
    <property type="entry name" value="fn3_6"/>
    <property type="match status" value="1"/>
</dbReference>
<keyword evidence="2 7" id="KW-0645">Protease</keyword>
<reference evidence="11" key="1">
    <citation type="submission" date="2019-12" db="EMBL/GenBank/DDBJ databases">
        <authorList>
            <person name="Scholes J."/>
        </authorList>
    </citation>
    <scope>NUCLEOTIDE SEQUENCE</scope>
</reference>
<dbReference type="EMBL" id="CACSLK010023397">
    <property type="protein sequence ID" value="CAA0822427.1"/>
    <property type="molecule type" value="Genomic_DNA"/>
</dbReference>
<dbReference type="SUPFAM" id="SSF52743">
    <property type="entry name" value="Subtilisin-like"/>
    <property type="match status" value="1"/>
</dbReference>
<dbReference type="InterPro" id="IPR000209">
    <property type="entry name" value="Peptidase_S8/S53_dom"/>
</dbReference>
<evidence type="ECO:0000256" key="2">
    <source>
        <dbReference type="ARBA" id="ARBA00022670"/>
    </source>
</evidence>
<dbReference type="AlphaFoldDB" id="A0A9N7N4J7"/>
<feature type="domain" description="Inhibitor I9" evidence="9">
    <location>
        <begin position="10"/>
        <end position="71"/>
    </location>
</feature>
<feature type="domain" description="Subtilisin-like protease fibronectin type-III" evidence="10">
    <location>
        <begin position="632"/>
        <end position="731"/>
    </location>
</feature>
<evidence type="ECO:0000256" key="5">
    <source>
        <dbReference type="ARBA" id="ARBA00022825"/>
    </source>
</evidence>
<evidence type="ECO:0000256" key="1">
    <source>
        <dbReference type="ARBA" id="ARBA00011073"/>
    </source>
</evidence>
<feature type="active site" description="Charge relay system" evidence="6 7">
    <location>
        <position position="182"/>
    </location>
</feature>
<dbReference type="InterPro" id="IPR045051">
    <property type="entry name" value="SBT"/>
</dbReference>
<dbReference type="PROSITE" id="PS00138">
    <property type="entry name" value="SUBTILASE_SER"/>
    <property type="match status" value="1"/>
</dbReference>
<feature type="domain" description="Peptidase S8/S53" evidence="8">
    <location>
        <begin position="112"/>
        <end position="551"/>
    </location>
</feature>
<evidence type="ECO:0000259" key="8">
    <source>
        <dbReference type="Pfam" id="PF00082"/>
    </source>
</evidence>
<protein>
    <submittedName>
        <fullName evidence="11">CO(2)-response secreted protease</fullName>
    </submittedName>
</protein>
<evidence type="ECO:0000259" key="10">
    <source>
        <dbReference type="Pfam" id="PF17766"/>
    </source>
</evidence>
<dbReference type="GO" id="GO:0004252">
    <property type="term" value="F:serine-type endopeptidase activity"/>
    <property type="evidence" value="ECO:0007669"/>
    <property type="project" value="UniProtKB-UniRule"/>
</dbReference>
<comment type="similarity">
    <text evidence="1 7">Belongs to the peptidase S8 family.</text>
</comment>
<dbReference type="InterPro" id="IPR010259">
    <property type="entry name" value="S8pro/Inhibitor_I9"/>
</dbReference>
<proteinExistence type="inferred from homology"/>
<feature type="active site" description="Charge relay system" evidence="6 7">
    <location>
        <position position="513"/>
    </location>
</feature>
<name>A0A9N7N4J7_STRHE</name>